<dbReference type="PANTHER" id="PTHR10044:SF139">
    <property type="entry name" value="DEATH-ASSOCIATED INHIBITOR OF APOPTOSIS 2"/>
    <property type="match status" value="1"/>
</dbReference>
<dbReference type="EMBL" id="AMQN01000502">
    <property type="status" value="NOT_ANNOTATED_CDS"/>
    <property type="molecule type" value="Genomic_DNA"/>
</dbReference>
<dbReference type="GO" id="GO:0005737">
    <property type="term" value="C:cytoplasm"/>
    <property type="evidence" value="ECO:0007669"/>
    <property type="project" value="TreeGrafter"/>
</dbReference>
<dbReference type="SUPFAM" id="SSF57924">
    <property type="entry name" value="Inhibitor of apoptosis (IAP) repeat"/>
    <property type="match status" value="1"/>
</dbReference>
<dbReference type="STRING" id="283909.R7VMF0"/>
<dbReference type="GO" id="GO:0005634">
    <property type="term" value="C:nucleus"/>
    <property type="evidence" value="ECO:0007669"/>
    <property type="project" value="TreeGrafter"/>
</dbReference>
<dbReference type="CDD" id="cd00022">
    <property type="entry name" value="BIR"/>
    <property type="match status" value="1"/>
</dbReference>
<gene>
    <name evidence="2" type="ORF">CAPTEDRAFT_218449</name>
</gene>
<dbReference type="EMBL" id="KB291799">
    <property type="protein sequence ID" value="ELU18725.1"/>
    <property type="molecule type" value="Genomic_DNA"/>
</dbReference>
<sequence>MKVHSMDDYYKHERNISPFEAMNIETFRIASFEQWPSDAGARPLALAAAGFYHSGGPNSYEVKCFSCDLSVSQWEPHQDPLAVHRQLAPHCPFLHGNTGTASRAVPENISVQVYDENISLKDCPPLLQSLGTEPSSPPPDAATGTNGPQDLKHSPGIFHSD</sequence>
<protein>
    <submittedName>
        <fullName evidence="2 3">Uncharacterized protein</fullName>
    </submittedName>
</protein>
<feature type="region of interest" description="Disordered" evidence="1">
    <location>
        <begin position="125"/>
        <end position="161"/>
    </location>
</feature>
<keyword evidence="4" id="KW-1185">Reference proteome</keyword>
<evidence type="ECO:0000313" key="4">
    <source>
        <dbReference type="Proteomes" id="UP000014760"/>
    </source>
</evidence>
<dbReference type="PANTHER" id="PTHR10044">
    <property type="entry name" value="INHIBITOR OF APOPTOSIS"/>
    <property type="match status" value="1"/>
</dbReference>
<dbReference type="Pfam" id="PF00653">
    <property type="entry name" value="BIR"/>
    <property type="match status" value="1"/>
</dbReference>
<dbReference type="InterPro" id="IPR050784">
    <property type="entry name" value="IAP"/>
</dbReference>
<dbReference type="HOGENOM" id="CLU_1647903_0_0_1"/>
<accession>R7VMF0</accession>
<organism evidence="2">
    <name type="scientific">Capitella teleta</name>
    <name type="common">Polychaete worm</name>
    <dbReference type="NCBI Taxonomy" id="283909"/>
    <lineage>
        <taxon>Eukaryota</taxon>
        <taxon>Metazoa</taxon>
        <taxon>Spiralia</taxon>
        <taxon>Lophotrochozoa</taxon>
        <taxon>Annelida</taxon>
        <taxon>Polychaeta</taxon>
        <taxon>Sedentaria</taxon>
        <taxon>Scolecida</taxon>
        <taxon>Capitellidae</taxon>
        <taxon>Capitella</taxon>
    </lineage>
</organism>
<dbReference type="PROSITE" id="PS50143">
    <property type="entry name" value="BIR_REPEAT_2"/>
    <property type="match status" value="1"/>
</dbReference>
<name>R7VMF0_CAPTE</name>
<evidence type="ECO:0000313" key="3">
    <source>
        <dbReference type="EnsemblMetazoa" id="CapteP218449"/>
    </source>
</evidence>
<dbReference type="AlphaFoldDB" id="R7VMF0"/>
<dbReference type="Proteomes" id="UP000014760">
    <property type="component" value="Unassembled WGS sequence"/>
</dbReference>
<dbReference type="SMART" id="SM00238">
    <property type="entry name" value="BIR"/>
    <property type="match status" value="1"/>
</dbReference>
<dbReference type="OrthoDB" id="10051407at2759"/>
<reference evidence="2 4" key="2">
    <citation type="journal article" date="2013" name="Nature">
        <title>Insights into bilaterian evolution from three spiralian genomes.</title>
        <authorList>
            <person name="Simakov O."/>
            <person name="Marletaz F."/>
            <person name="Cho S.J."/>
            <person name="Edsinger-Gonzales E."/>
            <person name="Havlak P."/>
            <person name="Hellsten U."/>
            <person name="Kuo D.H."/>
            <person name="Larsson T."/>
            <person name="Lv J."/>
            <person name="Arendt D."/>
            <person name="Savage R."/>
            <person name="Osoegawa K."/>
            <person name="de Jong P."/>
            <person name="Grimwood J."/>
            <person name="Chapman J.A."/>
            <person name="Shapiro H."/>
            <person name="Aerts A."/>
            <person name="Otillar R.P."/>
            <person name="Terry A.Y."/>
            <person name="Boore J.L."/>
            <person name="Grigoriev I.V."/>
            <person name="Lindberg D.R."/>
            <person name="Seaver E.C."/>
            <person name="Weisblat D.A."/>
            <person name="Putnam N.H."/>
            <person name="Rokhsar D.S."/>
        </authorList>
    </citation>
    <scope>NUCLEOTIDE SEQUENCE</scope>
    <source>
        <strain evidence="2 4">I ESC-2004</strain>
    </source>
</reference>
<dbReference type="Gene3D" id="1.10.1170.10">
    <property type="entry name" value="Inhibitor Of Apoptosis Protein (2mihbC-IAP-1), Chain A"/>
    <property type="match status" value="1"/>
</dbReference>
<evidence type="ECO:0000313" key="2">
    <source>
        <dbReference type="EMBL" id="ELU18725.1"/>
    </source>
</evidence>
<feature type="non-terminal residue" evidence="2">
    <location>
        <position position="161"/>
    </location>
</feature>
<evidence type="ECO:0000256" key="1">
    <source>
        <dbReference type="SAM" id="MobiDB-lite"/>
    </source>
</evidence>
<reference evidence="4" key="1">
    <citation type="submission" date="2012-12" db="EMBL/GenBank/DDBJ databases">
        <authorList>
            <person name="Hellsten U."/>
            <person name="Grimwood J."/>
            <person name="Chapman J.A."/>
            <person name="Shapiro H."/>
            <person name="Aerts A."/>
            <person name="Otillar R.P."/>
            <person name="Terry A.Y."/>
            <person name="Boore J.L."/>
            <person name="Simakov O."/>
            <person name="Marletaz F."/>
            <person name="Cho S.-J."/>
            <person name="Edsinger-Gonzales E."/>
            <person name="Havlak P."/>
            <person name="Kuo D.-H."/>
            <person name="Larsson T."/>
            <person name="Lv J."/>
            <person name="Arendt D."/>
            <person name="Savage R."/>
            <person name="Osoegawa K."/>
            <person name="de Jong P."/>
            <person name="Lindberg D.R."/>
            <person name="Seaver E.C."/>
            <person name="Weisblat D.A."/>
            <person name="Putnam N.H."/>
            <person name="Grigoriev I.V."/>
            <person name="Rokhsar D.S."/>
        </authorList>
    </citation>
    <scope>NUCLEOTIDE SEQUENCE</scope>
    <source>
        <strain evidence="4">I ESC-2004</strain>
    </source>
</reference>
<dbReference type="EnsemblMetazoa" id="CapteT218449">
    <property type="protein sequence ID" value="CapteP218449"/>
    <property type="gene ID" value="CapteG218449"/>
</dbReference>
<dbReference type="InterPro" id="IPR001370">
    <property type="entry name" value="BIR_rpt"/>
</dbReference>
<reference evidence="3" key="3">
    <citation type="submission" date="2015-06" db="UniProtKB">
        <authorList>
            <consortium name="EnsemblMetazoa"/>
        </authorList>
    </citation>
    <scope>IDENTIFICATION</scope>
</reference>
<proteinExistence type="predicted"/>